<protein>
    <recommendedName>
        <fullName evidence="3">Arrestin-like N-terminal domain-containing protein</fullName>
    </recommendedName>
</protein>
<evidence type="ECO:0008006" key="3">
    <source>
        <dbReference type="Google" id="ProtNLM"/>
    </source>
</evidence>
<dbReference type="AlphaFoldDB" id="A0A4Y7TK82"/>
<comment type="caution">
    <text evidence="1">The sequence shown here is derived from an EMBL/GenBank/DDBJ whole genome shotgun (WGS) entry which is preliminary data.</text>
</comment>
<accession>A0A4Y7TK82</accession>
<sequence length="426" mass="47061">MTESLPSPSEATPPFHDASGYLLACVYLSVRALGLLCLSCSECGFSASHIELQLVSAQGPIAVFSDHDQLCGRVVLDHQAHHTGKLILSVEGCFLYSGQTKHVFCRISHTIDVAPPLPTTSGFTFRDVFGMRRAPSSSHLSLKSVSTERSYPFQLSLPQGSKPGEEMPPSFISQTLGGNPMTTTCEISYKFFLTWHPELFAEPPSCLEVPIVIESERDFQSKDAGLGASGDAWVEMPLVTERTLPMKAAIALPTSVSFCRDSSIPYFVVFSTTPRSRSLAREIAADSTIAISLVRQTEGPSRILRRVAKSNPRLKRKRSAVDEDEFRHKPLPDIPLRTCFQENKTIYSDFLLGFPKRPRHFCEPGAHPSLEAQTSLPDGLLKGKIPLHKDMLPCIDWPGISVKYYLDVSVINGIDDLRARIPVKIY</sequence>
<evidence type="ECO:0000313" key="2">
    <source>
        <dbReference type="Proteomes" id="UP000298030"/>
    </source>
</evidence>
<dbReference type="Proteomes" id="UP000298030">
    <property type="component" value="Unassembled WGS sequence"/>
</dbReference>
<dbReference type="OrthoDB" id="3259897at2759"/>
<dbReference type="EMBL" id="QPFP01000010">
    <property type="protein sequence ID" value="TEB34384.1"/>
    <property type="molecule type" value="Genomic_DNA"/>
</dbReference>
<name>A0A4Y7TK82_COPMI</name>
<evidence type="ECO:0000313" key="1">
    <source>
        <dbReference type="EMBL" id="TEB34384.1"/>
    </source>
</evidence>
<reference evidence="1 2" key="1">
    <citation type="journal article" date="2019" name="Nat. Ecol. Evol.">
        <title>Megaphylogeny resolves global patterns of mushroom evolution.</title>
        <authorList>
            <person name="Varga T."/>
            <person name="Krizsan K."/>
            <person name="Foldi C."/>
            <person name="Dima B."/>
            <person name="Sanchez-Garcia M."/>
            <person name="Sanchez-Ramirez S."/>
            <person name="Szollosi G.J."/>
            <person name="Szarkandi J.G."/>
            <person name="Papp V."/>
            <person name="Albert L."/>
            <person name="Andreopoulos W."/>
            <person name="Angelini C."/>
            <person name="Antonin V."/>
            <person name="Barry K.W."/>
            <person name="Bougher N.L."/>
            <person name="Buchanan P."/>
            <person name="Buyck B."/>
            <person name="Bense V."/>
            <person name="Catcheside P."/>
            <person name="Chovatia M."/>
            <person name="Cooper J."/>
            <person name="Damon W."/>
            <person name="Desjardin D."/>
            <person name="Finy P."/>
            <person name="Geml J."/>
            <person name="Haridas S."/>
            <person name="Hughes K."/>
            <person name="Justo A."/>
            <person name="Karasinski D."/>
            <person name="Kautmanova I."/>
            <person name="Kiss B."/>
            <person name="Kocsube S."/>
            <person name="Kotiranta H."/>
            <person name="LaButti K.M."/>
            <person name="Lechner B.E."/>
            <person name="Liimatainen K."/>
            <person name="Lipzen A."/>
            <person name="Lukacs Z."/>
            <person name="Mihaltcheva S."/>
            <person name="Morgado L.N."/>
            <person name="Niskanen T."/>
            <person name="Noordeloos M.E."/>
            <person name="Ohm R.A."/>
            <person name="Ortiz-Santana B."/>
            <person name="Ovrebo C."/>
            <person name="Racz N."/>
            <person name="Riley R."/>
            <person name="Savchenko A."/>
            <person name="Shiryaev A."/>
            <person name="Soop K."/>
            <person name="Spirin V."/>
            <person name="Szebenyi C."/>
            <person name="Tomsovsky M."/>
            <person name="Tulloss R.E."/>
            <person name="Uehling J."/>
            <person name="Grigoriev I.V."/>
            <person name="Vagvolgyi C."/>
            <person name="Papp T."/>
            <person name="Martin F.M."/>
            <person name="Miettinen O."/>
            <person name="Hibbett D.S."/>
            <person name="Nagy L.G."/>
        </authorList>
    </citation>
    <scope>NUCLEOTIDE SEQUENCE [LARGE SCALE GENOMIC DNA]</scope>
    <source>
        <strain evidence="1 2">FP101781</strain>
    </source>
</reference>
<proteinExistence type="predicted"/>
<gene>
    <name evidence="1" type="ORF">FA13DRAFT_1753884</name>
</gene>
<organism evidence="1 2">
    <name type="scientific">Coprinellus micaceus</name>
    <name type="common">Glistening ink-cap mushroom</name>
    <name type="synonym">Coprinus micaceus</name>
    <dbReference type="NCBI Taxonomy" id="71717"/>
    <lineage>
        <taxon>Eukaryota</taxon>
        <taxon>Fungi</taxon>
        <taxon>Dikarya</taxon>
        <taxon>Basidiomycota</taxon>
        <taxon>Agaricomycotina</taxon>
        <taxon>Agaricomycetes</taxon>
        <taxon>Agaricomycetidae</taxon>
        <taxon>Agaricales</taxon>
        <taxon>Agaricineae</taxon>
        <taxon>Psathyrellaceae</taxon>
        <taxon>Coprinellus</taxon>
    </lineage>
</organism>
<keyword evidence="2" id="KW-1185">Reference proteome</keyword>
<dbReference type="STRING" id="71717.A0A4Y7TK82"/>